<feature type="compositionally biased region" description="Basic and acidic residues" evidence="1">
    <location>
        <begin position="1"/>
        <end position="11"/>
    </location>
</feature>
<proteinExistence type="predicted"/>
<reference evidence="3 4" key="1">
    <citation type="submission" date="2015-06" db="EMBL/GenBank/DDBJ databases">
        <title>Expansion of signal transduction pathways in fungi by whole-genome duplication.</title>
        <authorList>
            <consortium name="DOE Joint Genome Institute"/>
            <person name="Corrochano L.M."/>
            <person name="Kuo A."/>
            <person name="Marcet-Houben M."/>
            <person name="Polaino S."/>
            <person name="Salamov A."/>
            <person name="Villalobos J.M."/>
            <person name="Alvarez M.I."/>
            <person name="Avalos J."/>
            <person name="Benito E.P."/>
            <person name="Benoit I."/>
            <person name="Burger G."/>
            <person name="Camino L.P."/>
            <person name="Canovas D."/>
            <person name="Cerda-Olmedo E."/>
            <person name="Cheng J.-F."/>
            <person name="Dominguez A."/>
            <person name="Elias M."/>
            <person name="Eslava A.P."/>
            <person name="Glaser F."/>
            <person name="Grimwood J."/>
            <person name="Gutierrez G."/>
            <person name="Heitman J."/>
            <person name="Henrissat B."/>
            <person name="Iturriaga E.A."/>
            <person name="Lang B.F."/>
            <person name="Lavin J.L."/>
            <person name="Lee S."/>
            <person name="Li W."/>
            <person name="Lindquist E."/>
            <person name="Lopez-Garcia S."/>
            <person name="Luque E.M."/>
            <person name="Marcos A.T."/>
            <person name="Martin J."/>
            <person name="Mccluskey K."/>
            <person name="Medina H.R."/>
            <person name="Miralles-Duran A."/>
            <person name="Miyazaki A."/>
            <person name="Munoz-Torres E."/>
            <person name="Oguiza J.A."/>
            <person name="Ohm R."/>
            <person name="Olmedo M."/>
            <person name="Orejas M."/>
            <person name="Ortiz-Castellanos L."/>
            <person name="Pisabarro A.G."/>
            <person name="Rodriguez-Romero J."/>
            <person name="Ruiz-Herrera J."/>
            <person name="Ruiz-Vazquez R."/>
            <person name="Sanz C."/>
            <person name="Schackwitz W."/>
            <person name="Schmutz J."/>
            <person name="Shahriari M."/>
            <person name="Shelest E."/>
            <person name="Silva-Franco F."/>
            <person name="Soanes D."/>
            <person name="Syed K."/>
            <person name="Tagua V.G."/>
            <person name="Talbot N.J."/>
            <person name="Thon M."/>
            <person name="De Vries R.P."/>
            <person name="Wiebenga A."/>
            <person name="Yadav J.S."/>
            <person name="Braun E.L."/>
            <person name="Baker S."/>
            <person name="Garre V."/>
            <person name="Horwitz B."/>
            <person name="Torres-Martinez S."/>
            <person name="Idnurm A."/>
            <person name="Herrera-Estrella A."/>
            <person name="Gabaldon T."/>
            <person name="Grigoriev I.V."/>
        </authorList>
    </citation>
    <scope>NUCLEOTIDE SEQUENCE [LARGE SCALE GENOMIC DNA]</scope>
    <source>
        <strain evidence="3 4">CBS 277.49</strain>
    </source>
</reference>
<evidence type="ECO:0000256" key="2">
    <source>
        <dbReference type="SAM" id="Phobius"/>
    </source>
</evidence>
<dbReference type="VEuPathDB" id="FungiDB:MUCCIDRAFT_185234"/>
<dbReference type="AlphaFoldDB" id="A0A168IP63"/>
<accession>A0A168IP63</accession>
<feature type="region of interest" description="Disordered" evidence="1">
    <location>
        <begin position="106"/>
        <end position="134"/>
    </location>
</feature>
<keyword evidence="2" id="KW-1133">Transmembrane helix</keyword>
<organism evidence="3 4">
    <name type="scientific">Mucor lusitanicus CBS 277.49</name>
    <dbReference type="NCBI Taxonomy" id="747725"/>
    <lineage>
        <taxon>Eukaryota</taxon>
        <taxon>Fungi</taxon>
        <taxon>Fungi incertae sedis</taxon>
        <taxon>Mucoromycota</taxon>
        <taxon>Mucoromycotina</taxon>
        <taxon>Mucoromycetes</taxon>
        <taxon>Mucorales</taxon>
        <taxon>Mucorineae</taxon>
        <taxon>Mucoraceae</taxon>
        <taxon>Mucor</taxon>
    </lineage>
</organism>
<feature type="compositionally biased region" description="Polar residues" evidence="1">
    <location>
        <begin position="16"/>
        <end position="36"/>
    </location>
</feature>
<sequence length="225" mass="25974">MTTTSNKHDSVPDWSLQLTEQLISPPSQAQQQPTEDTANKAHISNLPPSAMIVHQTPDDEQFENYIDRQFTSRDAKLLKNRLSEATTLRNSSTIPAHDWKDIEKTIPKTQQQQQQQGAREEGAPPHPYHYYQGQDDQQSEESHVWWVTKNDQDGFYSICGLLFVFGFLFPPFWWIGSVWPRHVREKGGKMADRWQKLNRIMSIGFSSILIILIIVFVVLYATGVY</sequence>
<name>A0A168IP63_MUCCL</name>
<feature type="region of interest" description="Disordered" evidence="1">
    <location>
        <begin position="1"/>
        <end position="42"/>
    </location>
</feature>
<dbReference type="Proteomes" id="UP000077051">
    <property type="component" value="Unassembled WGS sequence"/>
</dbReference>
<keyword evidence="2" id="KW-0812">Transmembrane</keyword>
<evidence type="ECO:0000256" key="1">
    <source>
        <dbReference type="SAM" id="MobiDB-lite"/>
    </source>
</evidence>
<evidence type="ECO:0000313" key="3">
    <source>
        <dbReference type="EMBL" id="OAD00176.1"/>
    </source>
</evidence>
<comment type="caution">
    <text evidence="3">The sequence shown here is derived from an EMBL/GenBank/DDBJ whole genome shotgun (WGS) entry which is preliminary data.</text>
</comment>
<dbReference type="EMBL" id="AMYB01000007">
    <property type="protein sequence ID" value="OAD00176.1"/>
    <property type="molecule type" value="Genomic_DNA"/>
</dbReference>
<protein>
    <submittedName>
        <fullName evidence="3">Uncharacterized protein</fullName>
    </submittedName>
</protein>
<evidence type="ECO:0000313" key="4">
    <source>
        <dbReference type="Proteomes" id="UP000077051"/>
    </source>
</evidence>
<gene>
    <name evidence="3" type="ORF">MUCCIDRAFT_185234</name>
</gene>
<feature type="transmembrane region" description="Helical" evidence="2">
    <location>
        <begin position="200"/>
        <end position="221"/>
    </location>
</feature>
<dbReference type="OrthoDB" id="2140426at2759"/>
<keyword evidence="4" id="KW-1185">Reference proteome</keyword>
<keyword evidence="2" id="KW-0472">Membrane</keyword>
<feature type="transmembrane region" description="Helical" evidence="2">
    <location>
        <begin position="155"/>
        <end position="179"/>
    </location>
</feature>